<evidence type="ECO:0000259" key="3">
    <source>
        <dbReference type="SMART" id="SM00093"/>
    </source>
</evidence>
<dbReference type="STRING" id="34506.A0A090LNZ9"/>
<dbReference type="CTD" id="36382285"/>
<dbReference type="InterPro" id="IPR042185">
    <property type="entry name" value="Serpin_sf_2"/>
</dbReference>
<dbReference type="PROSITE" id="PS00284">
    <property type="entry name" value="SERPIN"/>
    <property type="match status" value="1"/>
</dbReference>
<dbReference type="EMBL" id="LN609529">
    <property type="protein sequence ID" value="CEF69914.1"/>
    <property type="molecule type" value="Genomic_DNA"/>
</dbReference>
<evidence type="ECO:0000313" key="4">
    <source>
        <dbReference type="EMBL" id="CEF69914.1"/>
    </source>
</evidence>
<dbReference type="eggNOG" id="KOG2392">
    <property type="taxonomic scope" value="Eukaryota"/>
</dbReference>
<dbReference type="WBParaSite" id="SRAE_2000456000.1">
    <property type="protein sequence ID" value="SRAE_2000456000.1"/>
    <property type="gene ID" value="WBGene00264792"/>
</dbReference>
<feature type="domain" description="Serpin" evidence="3">
    <location>
        <begin position="18"/>
        <end position="373"/>
    </location>
</feature>
<dbReference type="WormBase" id="SRAE_2000456000">
    <property type="protein sequence ID" value="SRP09612"/>
    <property type="gene ID" value="WBGene00264792"/>
</dbReference>
<reference evidence="6" key="2">
    <citation type="submission" date="2020-12" db="UniProtKB">
        <authorList>
            <consortium name="WormBaseParasite"/>
        </authorList>
    </citation>
    <scope>IDENTIFICATION</scope>
</reference>
<dbReference type="OMA" id="FWINETE"/>
<dbReference type="InterPro" id="IPR036186">
    <property type="entry name" value="Serpin_sf"/>
</dbReference>
<evidence type="ECO:0000256" key="1">
    <source>
        <dbReference type="ARBA" id="ARBA00009500"/>
    </source>
</evidence>
<dbReference type="OrthoDB" id="9518664at2759"/>
<dbReference type="RefSeq" id="XP_024509113.1">
    <property type="nucleotide sequence ID" value="XM_024643444.1"/>
</dbReference>
<accession>A0A090LNZ9</accession>
<proteinExistence type="inferred from homology"/>
<keyword evidence="5" id="KW-1185">Reference proteome</keyword>
<dbReference type="Proteomes" id="UP000035682">
    <property type="component" value="Unplaced"/>
</dbReference>
<evidence type="ECO:0000313" key="7">
    <source>
        <dbReference type="WormBase" id="SRAE_2000456000"/>
    </source>
</evidence>
<evidence type="ECO:0000256" key="2">
    <source>
        <dbReference type="RuleBase" id="RU000411"/>
    </source>
</evidence>
<dbReference type="CDD" id="cd00172">
    <property type="entry name" value="serpin"/>
    <property type="match status" value="1"/>
</dbReference>
<dbReference type="Gene3D" id="2.30.39.10">
    <property type="entry name" value="Alpha-1-antitrypsin, domain 1"/>
    <property type="match status" value="1"/>
</dbReference>
<dbReference type="InterPro" id="IPR000215">
    <property type="entry name" value="Serpin_fam"/>
</dbReference>
<comment type="similarity">
    <text evidence="1 2">Belongs to the serpin family.</text>
</comment>
<dbReference type="Gene3D" id="3.30.497.10">
    <property type="entry name" value="Antithrombin, subunit I, domain 2"/>
    <property type="match status" value="1"/>
</dbReference>
<dbReference type="InterPro" id="IPR023795">
    <property type="entry name" value="Serpin_CS"/>
</dbReference>
<name>A0A090LNZ9_STRRB</name>
<evidence type="ECO:0000313" key="5">
    <source>
        <dbReference type="Proteomes" id="UP000035682"/>
    </source>
</evidence>
<dbReference type="PANTHER" id="PTHR11461">
    <property type="entry name" value="SERINE PROTEASE INHIBITOR, SERPIN"/>
    <property type="match status" value="1"/>
</dbReference>
<gene>
    <name evidence="4 6 7" type="ORF">SRAE_2000456000</name>
</gene>
<organism evidence="4">
    <name type="scientific">Strongyloides ratti</name>
    <name type="common">Parasitic roundworm</name>
    <dbReference type="NCBI Taxonomy" id="34506"/>
    <lineage>
        <taxon>Eukaryota</taxon>
        <taxon>Metazoa</taxon>
        <taxon>Ecdysozoa</taxon>
        <taxon>Nematoda</taxon>
        <taxon>Chromadorea</taxon>
        <taxon>Rhabditida</taxon>
        <taxon>Tylenchina</taxon>
        <taxon>Panagrolaimomorpha</taxon>
        <taxon>Strongyloidoidea</taxon>
        <taxon>Strongyloididae</taxon>
        <taxon>Strongyloides</taxon>
    </lineage>
</organism>
<protein>
    <submittedName>
        <fullName evidence="4 6">Serpin domain-containing protein</fullName>
    </submittedName>
</protein>
<dbReference type="InterPro" id="IPR023796">
    <property type="entry name" value="Serpin_dom"/>
</dbReference>
<dbReference type="GeneID" id="36382285"/>
<dbReference type="InterPro" id="IPR042178">
    <property type="entry name" value="Serpin_sf_1"/>
</dbReference>
<dbReference type="Pfam" id="PF00079">
    <property type="entry name" value="Serpin"/>
    <property type="match status" value="1"/>
</dbReference>
<dbReference type="PANTHER" id="PTHR11461:SF211">
    <property type="entry name" value="GH10112P-RELATED"/>
    <property type="match status" value="1"/>
</dbReference>
<dbReference type="SUPFAM" id="SSF56574">
    <property type="entry name" value="Serpins"/>
    <property type="match status" value="1"/>
</dbReference>
<evidence type="ECO:0000313" key="6">
    <source>
        <dbReference type="WBParaSite" id="SRAE_2000456000.1"/>
    </source>
</evidence>
<dbReference type="GO" id="GO:0005615">
    <property type="term" value="C:extracellular space"/>
    <property type="evidence" value="ECO:0007669"/>
    <property type="project" value="InterPro"/>
</dbReference>
<dbReference type="SMART" id="SM00093">
    <property type="entry name" value="SERPIN"/>
    <property type="match status" value="1"/>
</dbReference>
<dbReference type="GO" id="GO:0004867">
    <property type="term" value="F:serine-type endopeptidase inhibitor activity"/>
    <property type="evidence" value="ECO:0007669"/>
    <property type="project" value="InterPro"/>
</dbReference>
<dbReference type="AlphaFoldDB" id="A0A090LNZ9"/>
<sequence>MVLTEYNNTLNSQFNFTINALNLMINSNEAISISPYSLILALTMCYIGAGGKTEIEFSNLLSSHMEKTKYCNFIKKSIDDIYLSSINNTDIYIANRLFIQNRYKIKDNFKNETKEYLNATFESVNFGNPTVSAKKINDFISNATHQKIKNLINPNNINPSTVAVLTNALYFKSQWKEKFDEDLTTDEDFFITKTEKKRVKMMNKNRKLLYNSNENFHVVKLPYLDNNSAFILVLPKEKNKLQSLLSSIKSNDFYNIINSTTQTNLIFSMPKFIAESSHSWKEPLIKMGLVTAFDDRANFSLISSGNNLKIDNVLQKVYIDVNEEGTEAAAATGIIVAFKSSSIDLDEKIVVRADHPFLYFILHNENILFGGVYQ</sequence>
<reference evidence="4 5" key="1">
    <citation type="submission" date="2014-09" db="EMBL/GenBank/DDBJ databases">
        <authorList>
            <person name="Martin A.A."/>
        </authorList>
    </citation>
    <scope>NUCLEOTIDE SEQUENCE</scope>
    <source>
        <strain evidence="5">ED321</strain>
        <strain evidence="4">ED321 Heterogonic</strain>
    </source>
</reference>